<evidence type="ECO:0000256" key="2">
    <source>
        <dbReference type="ARBA" id="ARBA00004604"/>
    </source>
</evidence>
<gene>
    <name evidence="10" type="ORF">DM01DRAFT_1305971</name>
</gene>
<dbReference type="STRING" id="101127.A0A1X2GHC2"/>
<dbReference type="InterPro" id="IPR053939">
    <property type="entry name" value="UTP25_C"/>
</dbReference>
<evidence type="ECO:0000256" key="7">
    <source>
        <dbReference type="SAM" id="MobiDB-lite"/>
    </source>
</evidence>
<evidence type="ECO:0000256" key="4">
    <source>
        <dbReference type="ARBA" id="ARBA00015422"/>
    </source>
</evidence>
<accession>A0A1X2GHC2</accession>
<dbReference type="FunFam" id="3.40.50.300:FF:001559">
    <property type="entry name" value="U3 small nucleolar RNA-associated protein 25"/>
    <property type="match status" value="1"/>
</dbReference>
<feature type="compositionally biased region" description="Basic and acidic residues" evidence="7">
    <location>
        <begin position="223"/>
        <end position="239"/>
    </location>
</feature>
<dbReference type="InterPro" id="IPR027417">
    <property type="entry name" value="P-loop_NTPase"/>
</dbReference>
<feature type="region of interest" description="Disordered" evidence="7">
    <location>
        <begin position="1"/>
        <end position="239"/>
    </location>
</feature>
<dbReference type="GO" id="GO:0000462">
    <property type="term" value="P:maturation of SSU-rRNA from tricistronic rRNA transcript (SSU-rRNA, 5.8S rRNA, LSU-rRNA)"/>
    <property type="evidence" value="ECO:0007669"/>
    <property type="project" value="TreeGrafter"/>
</dbReference>
<feature type="compositionally biased region" description="Acidic residues" evidence="7">
    <location>
        <begin position="88"/>
        <end position="108"/>
    </location>
</feature>
<dbReference type="AlphaFoldDB" id="A0A1X2GHC2"/>
<keyword evidence="6" id="KW-0687">Ribonucleoprotein</keyword>
<protein>
    <recommendedName>
        <fullName evidence="4 6">U3 small nucleolar RNA-associated protein 25</fullName>
        <shortName evidence="6">U3 snoRNA-associated protein 25</shortName>
    </recommendedName>
</protein>
<dbReference type="Proteomes" id="UP000242146">
    <property type="component" value="Unassembled WGS sequence"/>
</dbReference>
<keyword evidence="5 6" id="KW-0539">Nucleus</keyword>
<comment type="similarity">
    <text evidence="3 6">Belongs to the UTP25 family.</text>
</comment>
<comment type="subunit">
    <text evidence="6">Component of the ribosomal small subunit (SSU) processome composed of at least 40 protein subunits and snoRNA U3.</text>
</comment>
<keyword evidence="11" id="KW-1185">Reference proteome</keyword>
<evidence type="ECO:0000313" key="11">
    <source>
        <dbReference type="Proteomes" id="UP000242146"/>
    </source>
</evidence>
<feature type="domain" description="UTP25 NTP hydrolase-like" evidence="9">
    <location>
        <begin position="328"/>
        <end position="588"/>
    </location>
</feature>
<dbReference type="GO" id="GO:0019843">
    <property type="term" value="F:rRNA binding"/>
    <property type="evidence" value="ECO:0007669"/>
    <property type="project" value="TreeGrafter"/>
</dbReference>
<keyword evidence="6" id="KW-0698">rRNA processing</keyword>
<feature type="compositionally biased region" description="Basic and acidic residues" evidence="7">
    <location>
        <begin position="77"/>
        <end position="87"/>
    </location>
</feature>
<evidence type="ECO:0000256" key="5">
    <source>
        <dbReference type="ARBA" id="ARBA00023242"/>
    </source>
</evidence>
<reference evidence="10 11" key="1">
    <citation type="submission" date="2016-07" db="EMBL/GenBank/DDBJ databases">
        <title>Pervasive Adenine N6-methylation of Active Genes in Fungi.</title>
        <authorList>
            <consortium name="DOE Joint Genome Institute"/>
            <person name="Mondo S.J."/>
            <person name="Dannebaum R.O."/>
            <person name="Kuo R.C."/>
            <person name="Labutti K."/>
            <person name="Haridas S."/>
            <person name="Kuo A."/>
            <person name="Salamov A."/>
            <person name="Ahrendt S.R."/>
            <person name="Lipzen A."/>
            <person name="Sullivan W."/>
            <person name="Andreopoulos W.B."/>
            <person name="Clum A."/>
            <person name="Lindquist E."/>
            <person name="Daum C."/>
            <person name="Ramamoorthy G.K."/>
            <person name="Gryganskyi A."/>
            <person name="Culley D."/>
            <person name="Magnuson J.K."/>
            <person name="James T.Y."/>
            <person name="O'Malley M.A."/>
            <person name="Stajich J.E."/>
            <person name="Spatafora J.W."/>
            <person name="Visel A."/>
            <person name="Grigoriev I.V."/>
        </authorList>
    </citation>
    <scope>NUCLEOTIDE SEQUENCE [LARGE SCALE GENOMIC DNA]</scope>
    <source>
        <strain evidence="10 11">NRRL 3301</strain>
    </source>
</reference>
<sequence length="790" mass="91085">MGRSAISKSMKKKTTDGHVSGLSTGKPASAKRKDGPVKFGSMSRKDRQQIMDYGELVPSDFNLDQEEGPATQRRKVVHEEDLDREREANDEDSEDESDLESNGEEEEWEKPSAYSLLMGSLKKTSKNKDFYQKIEKEQEGLEDDGEEVDDDEDEESEALDEDMDDGDDAELSEEAQDMDQETDVDEGDDTSASDSDNDNDNVEDDVEDDEDEDEDDDDEPEQDDGRNHIYDSRFSDEQSADFDERISLIEQKKWKLQSYHDDVLQDVVFQSPQNEAALADSKPITDLQDAQFKEKLINRWAALNKDCVQKGKSLTPLQAKLLTQMSQYQDILYGSRSLDNKKEIRNAYAIHAMNHVSLARDRVTKNNSKLEDAQAKGNDAGELRDQGFTRPKVLILLPFRNAVVDVVDALIKLCGSENVQNKKRFYEQFNLRDDDSLNKDKPADYLDTFHGNIDDHFRLGVKITKKSIKLYSQFYHSDILICSPLGLKTLIGSEGDKKRDFDYLSSIEMFIIDQATDMTMQNWDHVDHIFKHLNLIPIDSHDCDISRIRSWYLDGNAKYLRQTLVFSDYLTPELNAMYTRYLKNVSGRLKIKHAYEGSIMDVSVDVPQQFTRVDSTSLATMDDTRFKYFVEKTLPSLRKSAIMQTHTLFFIPSYFDFVRIRNYLEDNKYEYEPCCEYTSSGGLTRARAQFFHGRTSFILYTERLHYYRRFNIRGTYHVVFYGLPDHPQFYNEIVDFLGLKVNDHASAAEEATFSCTALFSKYDFLKLERIVGTDRAKKMCTAQKNTFQFA</sequence>
<dbReference type="InterPro" id="IPR053940">
    <property type="entry name" value="UTP25_NTPase-like"/>
</dbReference>
<dbReference type="OrthoDB" id="10264378at2759"/>
<evidence type="ECO:0000313" key="10">
    <source>
        <dbReference type="EMBL" id="ORX53676.1"/>
    </source>
</evidence>
<dbReference type="EMBL" id="MCGT01000015">
    <property type="protein sequence ID" value="ORX53676.1"/>
    <property type="molecule type" value="Genomic_DNA"/>
</dbReference>
<feature type="domain" description="UTP25 C-terminal" evidence="8">
    <location>
        <begin position="599"/>
        <end position="789"/>
    </location>
</feature>
<dbReference type="GO" id="GO:0034511">
    <property type="term" value="F:U3 snoRNA binding"/>
    <property type="evidence" value="ECO:0007669"/>
    <property type="project" value="InterPro"/>
</dbReference>
<dbReference type="Pfam" id="PF06862">
    <property type="entry name" value="Utp25_C"/>
    <property type="match status" value="1"/>
</dbReference>
<evidence type="ECO:0000256" key="3">
    <source>
        <dbReference type="ARBA" id="ARBA00009223"/>
    </source>
</evidence>
<evidence type="ECO:0000256" key="6">
    <source>
        <dbReference type="RuleBase" id="RU365070"/>
    </source>
</evidence>
<comment type="subcellular location">
    <subcellularLocation>
        <location evidence="2 6">Nucleus</location>
        <location evidence="2 6">Nucleolus</location>
    </subcellularLocation>
</comment>
<evidence type="ECO:0000256" key="1">
    <source>
        <dbReference type="ARBA" id="ARBA00002883"/>
    </source>
</evidence>
<feature type="compositionally biased region" description="Acidic residues" evidence="7">
    <location>
        <begin position="140"/>
        <end position="222"/>
    </location>
</feature>
<keyword evidence="6" id="KW-0690">Ribosome biogenesis</keyword>
<dbReference type="Pfam" id="PF22916">
    <property type="entry name" value="UTP25_NTPase-like"/>
    <property type="match status" value="1"/>
</dbReference>
<dbReference type="PANTHER" id="PTHR12933:SF0">
    <property type="entry name" value="U3 SMALL NUCLEOLAR RNA-ASSOCIATED PROTEIN 25 HOMOLOG"/>
    <property type="match status" value="1"/>
</dbReference>
<comment type="function">
    <text evidence="1 6">DEAD-box RNA helicase-like protein required for pre-18S rRNA processing, specifically at sites A0, A1, and A2.</text>
</comment>
<comment type="caution">
    <text evidence="10">The sequence shown here is derived from an EMBL/GenBank/DDBJ whole genome shotgun (WGS) entry which is preliminary data.</text>
</comment>
<feature type="compositionally biased region" description="Basic and acidic residues" evidence="7">
    <location>
        <begin position="126"/>
        <end position="139"/>
    </location>
</feature>
<dbReference type="InterPro" id="IPR010678">
    <property type="entry name" value="UTP25"/>
</dbReference>
<dbReference type="GO" id="GO:0032040">
    <property type="term" value="C:small-subunit processome"/>
    <property type="evidence" value="ECO:0007669"/>
    <property type="project" value="TreeGrafter"/>
</dbReference>
<proteinExistence type="inferred from homology"/>
<dbReference type="Gene3D" id="3.40.50.300">
    <property type="entry name" value="P-loop containing nucleotide triphosphate hydrolases"/>
    <property type="match status" value="1"/>
</dbReference>
<evidence type="ECO:0000259" key="8">
    <source>
        <dbReference type="Pfam" id="PF06862"/>
    </source>
</evidence>
<evidence type="ECO:0000259" key="9">
    <source>
        <dbReference type="Pfam" id="PF22916"/>
    </source>
</evidence>
<name>A0A1X2GHC2_9FUNG</name>
<dbReference type="PANTHER" id="PTHR12933">
    <property type="entry name" value="ORF PROTEIN-RELATED"/>
    <property type="match status" value="1"/>
</dbReference>
<organism evidence="10 11">
    <name type="scientific">Hesseltinella vesiculosa</name>
    <dbReference type="NCBI Taxonomy" id="101127"/>
    <lineage>
        <taxon>Eukaryota</taxon>
        <taxon>Fungi</taxon>
        <taxon>Fungi incertae sedis</taxon>
        <taxon>Mucoromycota</taxon>
        <taxon>Mucoromycotina</taxon>
        <taxon>Mucoromycetes</taxon>
        <taxon>Mucorales</taxon>
        <taxon>Cunninghamellaceae</taxon>
        <taxon>Hesseltinella</taxon>
    </lineage>
</organism>